<dbReference type="GO" id="GO:0008270">
    <property type="term" value="F:zinc ion binding"/>
    <property type="evidence" value="ECO:0007669"/>
    <property type="project" value="UniProtKB-KW"/>
</dbReference>
<evidence type="ECO:0000256" key="7">
    <source>
        <dbReference type="ARBA" id="ARBA00023163"/>
    </source>
</evidence>
<reference evidence="14 15" key="1">
    <citation type="journal article" date="2011" name="Proc. Natl. Acad. Sci. U.S.A.">
        <title>Genetic diversity and population structure of the endangered marsupial Sarcophilus harrisii (Tasmanian devil).</title>
        <authorList>
            <person name="Miller W."/>
            <person name="Hayes V.M."/>
            <person name="Ratan A."/>
            <person name="Petersen D.C."/>
            <person name="Wittekindt N.E."/>
            <person name="Miller J."/>
            <person name="Walenz B."/>
            <person name="Knight J."/>
            <person name="Qi J."/>
            <person name="Zhao F."/>
            <person name="Wang Q."/>
            <person name="Bedoya-Reina O.C."/>
            <person name="Katiyar N."/>
            <person name="Tomsho L.P."/>
            <person name="Kasson L.M."/>
            <person name="Hardie R.A."/>
            <person name="Woodbridge P."/>
            <person name="Tindall E.A."/>
            <person name="Bertelsen M.F."/>
            <person name="Dixon D."/>
            <person name="Pyecroft S."/>
            <person name="Helgen K.M."/>
            <person name="Lesk A.M."/>
            <person name="Pringle T.H."/>
            <person name="Patterson N."/>
            <person name="Zhang Y."/>
            <person name="Kreiss A."/>
            <person name="Woods G.M."/>
            <person name="Jones M.E."/>
            <person name="Schuster S.C."/>
        </authorList>
    </citation>
    <scope>NUCLEOTIDE SEQUENCE [LARGE SCALE GENOMIC DNA]</scope>
</reference>
<dbReference type="PROSITE" id="PS50805">
    <property type="entry name" value="KRAB"/>
    <property type="match status" value="1"/>
</dbReference>
<feature type="domain" description="C2H2-type" evidence="11">
    <location>
        <begin position="124"/>
        <end position="149"/>
    </location>
</feature>
<sequence length="168" mass="18968">MEPGPARDPLQGTSASGGLFSAPEEKEAMAPVVTAEPGRKSVTFQDVAVEFTWEEWEHLNASQKNLYREVMLENYRNLVCLGFAVSKPDVINQLEIKEASWMPEPDIPGSSYQETKEFPEEKLYESCDCGKAFGIKNYLTVHQRIHSGDILYECKKCGKTFHFNSDLI</sequence>
<reference evidence="14" key="2">
    <citation type="submission" date="2025-08" db="UniProtKB">
        <authorList>
            <consortium name="Ensembl"/>
        </authorList>
    </citation>
    <scope>IDENTIFICATION</scope>
</reference>
<evidence type="ECO:0000256" key="10">
    <source>
        <dbReference type="SAM" id="MobiDB-lite"/>
    </source>
</evidence>
<evidence type="ECO:0000259" key="11">
    <source>
        <dbReference type="PROSITE" id="PS50157"/>
    </source>
</evidence>
<dbReference type="InterPro" id="IPR003655">
    <property type="entry name" value="aKRAB"/>
</dbReference>
<dbReference type="FunFam" id="3.30.160.60:FF:000060">
    <property type="entry name" value="zinc finger protein 436"/>
    <property type="match status" value="1"/>
</dbReference>
<keyword evidence="4 9" id="KW-0863">Zinc-finger</keyword>
<keyword evidence="8" id="KW-0539">Nucleus</keyword>
<reference evidence="14" key="3">
    <citation type="submission" date="2025-09" db="UniProtKB">
        <authorList>
            <consortium name="Ensembl"/>
        </authorList>
    </citation>
    <scope>IDENTIFICATION</scope>
</reference>
<keyword evidence="6" id="KW-0805">Transcription regulation</keyword>
<dbReference type="AlphaFoldDB" id="A0A7N4V5A2"/>
<proteinExistence type="predicted"/>
<feature type="domain" description="KRAB" evidence="12">
    <location>
        <begin position="42"/>
        <end position="113"/>
    </location>
</feature>
<keyword evidence="2" id="KW-0479">Metal-binding</keyword>
<dbReference type="Gene3D" id="3.30.160.60">
    <property type="entry name" value="Classic Zinc Finger"/>
    <property type="match status" value="1"/>
</dbReference>
<dbReference type="InterPro" id="IPR013087">
    <property type="entry name" value="Znf_C2H2_type"/>
</dbReference>
<dbReference type="InterPro" id="IPR001909">
    <property type="entry name" value="KRAB"/>
</dbReference>
<dbReference type="SMART" id="SM00349">
    <property type="entry name" value="KRAB"/>
    <property type="match status" value="1"/>
</dbReference>
<evidence type="ECO:0000313" key="14">
    <source>
        <dbReference type="Ensembl" id="ENSSHAP00000040386.1"/>
    </source>
</evidence>
<dbReference type="PROSITE" id="PS50806">
    <property type="entry name" value="KRAB_RELATED"/>
    <property type="match status" value="1"/>
</dbReference>
<dbReference type="InterPro" id="IPR036051">
    <property type="entry name" value="KRAB_dom_sf"/>
</dbReference>
<dbReference type="InterPro" id="IPR036236">
    <property type="entry name" value="Znf_C2H2_sf"/>
</dbReference>
<feature type="domain" description="KRAB-related" evidence="13">
    <location>
        <begin position="39"/>
        <end position="103"/>
    </location>
</feature>
<organism evidence="14 15">
    <name type="scientific">Sarcophilus harrisii</name>
    <name type="common">Tasmanian devil</name>
    <name type="synonym">Sarcophilus laniarius</name>
    <dbReference type="NCBI Taxonomy" id="9305"/>
    <lineage>
        <taxon>Eukaryota</taxon>
        <taxon>Metazoa</taxon>
        <taxon>Chordata</taxon>
        <taxon>Craniata</taxon>
        <taxon>Vertebrata</taxon>
        <taxon>Euteleostomi</taxon>
        <taxon>Mammalia</taxon>
        <taxon>Metatheria</taxon>
        <taxon>Dasyuromorphia</taxon>
        <taxon>Dasyuridae</taxon>
        <taxon>Sarcophilus</taxon>
    </lineage>
</organism>
<dbReference type="GO" id="GO:0006355">
    <property type="term" value="P:regulation of DNA-templated transcription"/>
    <property type="evidence" value="ECO:0007669"/>
    <property type="project" value="InterPro"/>
</dbReference>
<evidence type="ECO:0000256" key="8">
    <source>
        <dbReference type="ARBA" id="ARBA00023242"/>
    </source>
</evidence>
<keyword evidence="15" id="KW-1185">Reference proteome</keyword>
<dbReference type="SUPFAM" id="SSF109640">
    <property type="entry name" value="KRAB domain (Kruppel-associated box)"/>
    <property type="match status" value="1"/>
</dbReference>
<evidence type="ECO:0000256" key="4">
    <source>
        <dbReference type="ARBA" id="ARBA00022771"/>
    </source>
</evidence>
<evidence type="ECO:0000256" key="6">
    <source>
        <dbReference type="ARBA" id="ARBA00023015"/>
    </source>
</evidence>
<dbReference type="InParanoid" id="A0A7N4V5A2"/>
<dbReference type="GeneTree" id="ENSGT00950000182890"/>
<dbReference type="PANTHER" id="PTHR23232:SF168">
    <property type="entry name" value="KRAB DOMAIN-CONTAINING PROTEIN"/>
    <property type="match status" value="1"/>
</dbReference>
<evidence type="ECO:0000256" key="2">
    <source>
        <dbReference type="ARBA" id="ARBA00022723"/>
    </source>
</evidence>
<dbReference type="SUPFAM" id="SSF57667">
    <property type="entry name" value="beta-beta-alpha zinc fingers"/>
    <property type="match status" value="1"/>
</dbReference>
<keyword evidence="7" id="KW-0804">Transcription</keyword>
<name>A0A7N4V5A2_SARHA</name>
<evidence type="ECO:0000256" key="3">
    <source>
        <dbReference type="ARBA" id="ARBA00022737"/>
    </source>
</evidence>
<dbReference type="Gene3D" id="6.10.140.140">
    <property type="match status" value="1"/>
</dbReference>
<dbReference type="Pfam" id="PF01352">
    <property type="entry name" value="KRAB"/>
    <property type="match status" value="1"/>
</dbReference>
<dbReference type="PANTHER" id="PTHR23232">
    <property type="entry name" value="KRAB DOMAIN C2H2 ZINC FINGER"/>
    <property type="match status" value="1"/>
</dbReference>
<evidence type="ECO:0000256" key="9">
    <source>
        <dbReference type="PROSITE-ProRule" id="PRU00042"/>
    </source>
</evidence>
<keyword evidence="5" id="KW-0862">Zinc</keyword>
<dbReference type="Ensembl" id="ENSSHAT00000031407.1">
    <property type="protein sequence ID" value="ENSSHAP00000040386.1"/>
    <property type="gene ID" value="ENSSHAG00000023832.1"/>
</dbReference>
<feature type="domain" description="C2H2-type" evidence="11">
    <location>
        <begin position="152"/>
        <end position="168"/>
    </location>
</feature>
<evidence type="ECO:0000256" key="1">
    <source>
        <dbReference type="ARBA" id="ARBA00004123"/>
    </source>
</evidence>
<dbReference type="Proteomes" id="UP000007648">
    <property type="component" value="Unassembled WGS sequence"/>
</dbReference>
<evidence type="ECO:0000313" key="15">
    <source>
        <dbReference type="Proteomes" id="UP000007648"/>
    </source>
</evidence>
<dbReference type="InterPro" id="IPR050169">
    <property type="entry name" value="Krueppel_C2H2_ZnF"/>
</dbReference>
<dbReference type="CDD" id="cd07765">
    <property type="entry name" value="KRAB_A-box"/>
    <property type="match status" value="1"/>
</dbReference>
<accession>A0A7N4V5A2</accession>
<protein>
    <submittedName>
        <fullName evidence="14">Uncharacterized protein</fullName>
    </submittedName>
</protein>
<feature type="region of interest" description="Disordered" evidence="10">
    <location>
        <begin position="1"/>
        <end position="34"/>
    </location>
</feature>
<dbReference type="GO" id="GO:0005634">
    <property type="term" value="C:nucleus"/>
    <property type="evidence" value="ECO:0007669"/>
    <property type="project" value="UniProtKB-SubCell"/>
</dbReference>
<keyword evidence="3" id="KW-0677">Repeat</keyword>
<comment type="subcellular location">
    <subcellularLocation>
        <location evidence="1">Nucleus</location>
    </subcellularLocation>
</comment>
<gene>
    <name evidence="14" type="primary">LOC105749135</name>
</gene>
<evidence type="ECO:0000256" key="5">
    <source>
        <dbReference type="ARBA" id="ARBA00022833"/>
    </source>
</evidence>
<dbReference type="PROSITE" id="PS50157">
    <property type="entry name" value="ZINC_FINGER_C2H2_2"/>
    <property type="match status" value="2"/>
</dbReference>
<evidence type="ECO:0000259" key="12">
    <source>
        <dbReference type="PROSITE" id="PS50805"/>
    </source>
</evidence>
<evidence type="ECO:0000259" key="13">
    <source>
        <dbReference type="PROSITE" id="PS50806"/>
    </source>
</evidence>